<name>A0A6A4IEG1_9AGAR</name>
<evidence type="ECO:0000313" key="2">
    <source>
        <dbReference type="EMBL" id="KAE9408390.1"/>
    </source>
</evidence>
<dbReference type="SUPFAM" id="SSF48452">
    <property type="entry name" value="TPR-like"/>
    <property type="match status" value="2"/>
</dbReference>
<dbReference type="InterPro" id="IPR027417">
    <property type="entry name" value="P-loop_NTPase"/>
</dbReference>
<proteinExistence type="predicted"/>
<evidence type="ECO:0000259" key="1">
    <source>
        <dbReference type="Pfam" id="PF20703"/>
    </source>
</evidence>
<dbReference type="OrthoDB" id="621413at2759"/>
<reference evidence="2" key="1">
    <citation type="journal article" date="2019" name="Environ. Microbiol.">
        <title>Fungal ecological strategies reflected in gene transcription - a case study of two litter decomposers.</title>
        <authorList>
            <person name="Barbi F."/>
            <person name="Kohler A."/>
            <person name="Barry K."/>
            <person name="Baskaran P."/>
            <person name="Daum C."/>
            <person name="Fauchery L."/>
            <person name="Ihrmark K."/>
            <person name="Kuo A."/>
            <person name="LaButti K."/>
            <person name="Lipzen A."/>
            <person name="Morin E."/>
            <person name="Grigoriev I.V."/>
            <person name="Henrissat B."/>
            <person name="Lindahl B."/>
            <person name="Martin F."/>
        </authorList>
    </citation>
    <scope>NUCLEOTIDE SEQUENCE</scope>
    <source>
        <strain evidence="2">JB14</strain>
    </source>
</reference>
<dbReference type="SUPFAM" id="SSF52540">
    <property type="entry name" value="P-loop containing nucleoside triphosphate hydrolases"/>
    <property type="match status" value="1"/>
</dbReference>
<dbReference type="Pfam" id="PF13424">
    <property type="entry name" value="TPR_12"/>
    <property type="match status" value="2"/>
</dbReference>
<dbReference type="InterPro" id="IPR011990">
    <property type="entry name" value="TPR-like_helical_dom_sf"/>
</dbReference>
<dbReference type="InterPro" id="IPR049052">
    <property type="entry name" value="nSTAND1"/>
</dbReference>
<feature type="domain" description="Novel STAND NTPase 1" evidence="1">
    <location>
        <begin position="26"/>
        <end position="171"/>
    </location>
</feature>
<dbReference type="AlphaFoldDB" id="A0A6A4IEG1"/>
<evidence type="ECO:0000313" key="3">
    <source>
        <dbReference type="Proteomes" id="UP000799118"/>
    </source>
</evidence>
<dbReference type="InterPro" id="IPR019734">
    <property type="entry name" value="TPR_rpt"/>
</dbReference>
<keyword evidence="3" id="KW-1185">Reference proteome</keyword>
<sequence>MVLAGGESRQNATMTYENIKLATPTAPRVFTGRDNLVTEGVEMLCKKGQAHLAILGAGGMGKTSLALHVMEHADVRKKFQEKRYFLPCEVLPDAPSLIQGLLQILKISISEGKDGYEILESYLQSSQEPILLVLDNFETPWYSSENQKAIQNLIEKIHDQGKVSIILTMRGGKAVGDIEWDKLGGKSGLPPLTLRAAREAFLSISPATKESEELDALLNELDCMPLAVFLMAQLSKRLPLEVLIKNWAKSKTDMLRNENQDSRLTSMNTSIDLSLNMLASQESGSIRILPLLAYLPNGVPFWTLNLPQLSPDIGNDLEMTILAMIDSGLIYEESTSLRMLSPIREYVQTKYPVTQHHLDQISSFYVQLLQNLPQSKLEAQDILEVHTANISTIFTETAPQQGHLEAIYCFSKFTKFYPQTLPILEKALTQEWNGEQQEHINIRFLKARIMQWMGYHKQAILEIQKIETTVGDAKSRRRYLPNEAQDGWKTEAEILAKCDKEMGVIYYRQSEYSQAVEKFTDAKTQFENIGNELGVADCLHKLGEIHCIQSQYSQAVEKLTDARTQFDKIGDHRGATQCLQRLGDLHSMKNEYSQAVEKLTNARTLFEKIGDQLGAAQCLGSLGHIHYMRGEYPQAIEKLTDAKIQFEKIGDQLGAAQCLRSLGDVHYMQGEYPRAMEKLTNAKIQFEKIGHQLGAAQCLRSLGDVHYMQGEYPRAMEKLTDARSQFEKIGDQLGAAQCLTRLGNIHYDQGEYPQAMEKFTDARTQFEKIGNQLWAACCLQSLGDTHYMQCEYPEAIEKLTNAKNLFEKIGNQNRAAECLESLDYIQLKLSMSPTL</sequence>
<dbReference type="PANTHER" id="PTHR10098:SF106">
    <property type="entry name" value="TETRATRICOPEPTIDE REPEAT PROTEIN 28-LIKE PROTEIN"/>
    <property type="match status" value="1"/>
</dbReference>
<dbReference type="Gene3D" id="1.25.40.10">
    <property type="entry name" value="Tetratricopeptide repeat domain"/>
    <property type="match status" value="2"/>
</dbReference>
<dbReference type="Proteomes" id="UP000799118">
    <property type="component" value="Unassembled WGS sequence"/>
</dbReference>
<dbReference type="PANTHER" id="PTHR10098">
    <property type="entry name" value="RAPSYN-RELATED"/>
    <property type="match status" value="1"/>
</dbReference>
<gene>
    <name evidence="2" type="ORF">BT96DRAFT_697915</name>
</gene>
<dbReference type="Gene3D" id="3.40.50.300">
    <property type="entry name" value="P-loop containing nucleotide triphosphate hydrolases"/>
    <property type="match status" value="1"/>
</dbReference>
<dbReference type="EMBL" id="ML769391">
    <property type="protein sequence ID" value="KAE9408390.1"/>
    <property type="molecule type" value="Genomic_DNA"/>
</dbReference>
<organism evidence="2 3">
    <name type="scientific">Gymnopus androsaceus JB14</name>
    <dbReference type="NCBI Taxonomy" id="1447944"/>
    <lineage>
        <taxon>Eukaryota</taxon>
        <taxon>Fungi</taxon>
        <taxon>Dikarya</taxon>
        <taxon>Basidiomycota</taxon>
        <taxon>Agaricomycotina</taxon>
        <taxon>Agaricomycetes</taxon>
        <taxon>Agaricomycetidae</taxon>
        <taxon>Agaricales</taxon>
        <taxon>Marasmiineae</taxon>
        <taxon>Omphalotaceae</taxon>
        <taxon>Gymnopus</taxon>
    </lineage>
</organism>
<dbReference type="Pfam" id="PF20703">
    <property type="entry name" value="nSTAND1"/>
    <property type="match status" value="1"/>
</dbReference>
<accession>A0A6A4IEG1</accession>
<protein>
    <submittedName>
        <fullName evidence="2">TPR-like protein</fullName>
    </submittedName>
</protein>
<dbReference type="SMART" id="SM00028">
    <property type="entry name" value="TPR"/>
    <property type="match status" value="8"/>
</dbReference>